<dbReference type="PROSITE" id="PS50280">
    <property type="entry name" value="SET"/>
    <property type="match status" value="1"/>
</dbReference>
<protein>
    <recommendedName>
        <fullName evidence="12">SET domain-containing protein</fullName>
    </recommendedName>
</protein>
<feature type="region of interest" description="Disordered" evidence="7">
    <location>
        <begin position="854"/>
        <end position="955"/>
    </location>
</feature>
<dbReference type="GO" id="GO:0140951">
    <property type="term" value="F:histone H3K27 trimethyltransferase activity"/>
    <property type="evidence" value="ECO:0007669"/>
    <property type="project" value="UniProtKB-EC"/>
</dbReference>
<dbReference type="InterPro" id="IPR045318">
    <property type="entry name" value="EZH1/2-like"/>
</dbReference>
<dbReference type="PANTHER" id="PTHR45747">
    <property type="entry name" value="HISTONE-LYSINE N-METHYLTRANSFERASE E(Z)"/>
    <property type="match status" value="1"/>
</dbReference>
<name>A0A8K0QYW8_9PLEO</name>
<evidence type="ECO:0000259" key="9">
    <source>
        <dbReference type="PROSITE" id="PS51633"/>
    </source>
</evidence>
<dbReference type="InterPro" id="IPR041355">
    <property type="entry name" value="Pre-SET_CXC"/>
</dbReference>
<dbReference type="Pfam" id="PF18264">
    <property type="entry name" value="preSET_CXC"/>
    <property type="match status" value="1"/>
</dbReference>
<evidence type="ECO:0000256" key="6">
    <source>
        <dbReference type="ARBA" id="ARBA00048568"/>
    </source>
</evidence>
<dbReference type="GO" id="GO:0032259">
    <property type="term" value="P:methylation"/>
    <property type="evidence" value="ECO:0007669"/>
    <property type="project" value="UniProtKB-KW"/>
</dbReference>
<dbReference type="PROSITE" id="PS51633">
    <property type="entry name" value="CXC"/>
    <property type="match status" value="1"/>
</dbReference>
<feature type="compositionally biased region" description="Acidic residues" evidence="7">
    <location>
        <begin position="872"/>
        <end position="892"/>
    </location>
</feature>
<evidence type="ECO:0000256" key="1">
    <source>
        <dbReference type="ARBA" id="ARBA00022603"/>
    </source>
</evidence>
<comment type="caution">
    <text evidence="10">The sequence shown here is derived from an EMBL/GenBank/DDBJ whole genome shotgun (WGS) entry which is preliminary data.</text>
</comment>
<proteinExistence type="predicted"/>
<dbReference type="Pfam" id="PF00856">
    <property type="entry name" value="SET"/>
    <property type="match status" value="1"/>
</dbReference>
<feature type="compositionally biased region" description="Basic residues" evidence="7">
    <location>
        <begin position="929"/>
        <end position="947"/>
    </location>
</feature>
<evidence type="ECO:0000256" key="3">
    <source>
        <dbReference type="ARBA" id="ARBA00022691"/>
    </source>
</evidence>
<evidence type="ECO:0000256" key="5">
    <source>
        <dbReference type="ARBA" id="ARBA00023163"/>
    </source>
</evidence>
<evidence type="ECO:0000256" key="7">
    <source>
        <dbReference type="SAM" id="MobiDB-lite"/>
    </source>
</evidence>
<evidence type="ECO:0000313" key="11">
    <source>
        <dbReference type="Proteomes" id="UP000813461"/>
    </source>
</evidence>
<evidence type="ECO:0000259" key="8">
    <source>
        <dbReference type="PROSITE" id="PS50280"/>
    </source>
</evidence>
<keyword evidence="2" id="KW-0808">Transferase</keyword>
<keyword evidence="3" id="KW-0949">S-adenosyl-L-methionine</keyword>
<feature type="region of interest" description="Disordered" evidence="7">
    <location>
        <begin position="405"/>
        <end position="424"/>
    </location>
</feature>
<dbReference type="InterPro" id="IPR026489">
    <property type="entry name" value="CXC_dom"/>
</dbReference>
<dbReference type="GO" id="GO:0031507">
    <property type="term" value="P:heterochromatin formation"/>
    <property type="evidence" value="ECO:0007669"/>
    <property type="project" value="TreeGrafter"/>
</dbReference>
<dbReference type="GO" id="GO:0003682">
    <property type="term" value="F:chromatin binding"/>
    <property type="evidence" value="ECO:0007669"/>
    <property type="project" value="TreeGrafter"/>
</dbReference>
<sequence>MAEQVDLHEAHKESAELQTWELKGIALLAGDIGTARLNTEHCLSRHLEDQYEEHAYLVKTTMWRQRTCFEREMRAQSNGRGPPSRSLLPEKYLQAKSPFANISTVQVPFEKSSGKDRLKDVSQEVFANTTPKDTIVRSSWTVPSLSHKANGISIPPFKEYVSLKTNILADNQSKLSTLPYFGEDGEEQDEKVLRKKLPHIYEIRHDINAWSDLRDEQCRFYAESIELFLEELGLTWDMVLYWLLASDKEIREANKPSSGHQLFEKLLLERSAFDNEFFHRDEKPRKAILFERGPDRWKGFLSRIQKPSAVQLRLTSLACLAILTKCNISPWYLARRSNTMQSYIQEKTIAAQRSSKFAFRNIACRVCHEHNCLFHGQIREQPESDVESESEDDIVDDELDLHTNLQPSSKLKTSHRNDDSDTDIDDRVIPAHVIEDDSDVDKVINYKVPVNAEALAQDPPPRAVTLERAIPPQGPFKATWWKKNTATDKWEKRKPFIPCAHDGSCISVKCRCFREGITCEKTCRCPSSCNRRFPGCACAFDAVDGDRTCGTEKGCLCVKFNRECDADLCGTCGATEILDPVNRYNEEILHERCSNVGIQRGVAKKTLLGQSEVHGFGLYAGQDIFKDDIVGEYTGEIISVEESARRAVIYEYEKNMYLFQLNKKQEVDATYMGNKLRFINNANKNLVNCYPKVLLCNTVFRVALYASVDIKAGTEFFFHYNYPEEMTMHFKQPKGKVVAVKQLKPVAMKQKSATIRSASKSLDPSGENPYARQIQGLAKARAAKAAKRAAQLAELGLPATGRLKQARKSAYNSPTGYGLSRDSELRGRHKQAPSNNRSEAVEAYESVLYADEHTSTTTRGAMEKESDFVVQETDDEDGPEPEDTQAGAEEDSVPASEVEKDSNLDVGETVRASSRSRGKAKKSAPVFAVKKKKGGFRPGAGRKRKRPVIVNSDDE</sequence>
<dbReference type="OrthoDB" id="6141102at2759"/>
<evidence type="ECO:0000313" key="10">
    <source>
        <dbReference type="EMBL" id="KAH7078482.1"/>
    </source>
</evidence>
<evidence type="ECO:0008006" key="12">
    <source>
        <dbReference type="Google" id="ProtNLM"/>
    </source>
</evidence>
<organism evidence="10 11">
    <name type="scientific">Paraphoma chrysanthemicola</name>
    <dbReference type="NCBI Taxonomy" id="798071"/>
    <lineage>
        <taxon>Eukaryota</taxon>
        <taxon>Fungi</taxon>
        <taxon>Dikarya</taxon>
        <taxon>Ascomycota</taxon>
        <taxon>Pezizomycotina</taxon>
        <taxon>Dothideomycetes</taxon>
        <taxon>Pleosporomycetidae</taxon>
        <taxon>Pleosporales</taxon>
        <taxon>Pleosporineae</taxon>
        <taxon>Phaeosphaeriaceae</taxon>
        <taxon>Paraphoma</taxon>
    </lineage>
</organism>
<dbReference type="InterPro" id="IPR046341">
    <property type="entry name" value="SET_dom_sf"/>
</dbReference>
<keyword evidence="11" id="KW-1185">Reference proteome</keyword>
<dbReference type="SMART" id="SM00317">
    <property type="entry name" value="SET"/>
    <property type="match status" value="1"/>
</dbReference>
<dbReference type="PANTHER" id="PTHR45747:SF4">
    <property type="entry name" value="HISTONE-LYSINE N-METHYLTRANSFERASE E(Z)"/>
    <property type="match status" value="1"/>
</dbReference>
<feature type="region of interest" description="Disordered" evidence="7">
    <location>
        <begin position="804"/>
        <end position="840"/>
    </location>
</feature>
<feature type="compositionally biased region" description="Basic and acidic residues" evidence="7">
    <location>
        <begin position="415"/>
        <end position="424"/>
    </location>
</feature>
<evidence type="ECO:0000256" key="2">
    <source>
        <dbReference type="ARBA" id="ARBA00022679"/>
    </source>
</evidence>
<gene>
    <name evidence="10" type="ORF">FB567DRAFT_450366</name>
</gene>
<keyword evidence="1" id="KW-0489">Methyltransferase</keyword>
<keyword evidence="5" id="KW-0804">Transcription</keyword>
<dbReference type="AlphaFoldDB" id="A0A8K0QYW8"/>
<dbReference type="Gene3D" id="2.170.270.10">
    <property type="entry name" value="SET domain"/>
    <property type="match status" value="1"/>
</dbReference>
<reference evidence="10" key="1">
    <citation type="journal article" date="2021" name="Nat. Commun.">
        <title>Genetic determinants of endophytism in the Arabidopsis root mycobiome.</title>
        <authorList>
            <person name="Mesny F."/>
            <person name="Miyauchi S."/>
            <person name="Thiergart T."/>
            <person name="Pickel B."/>
            <person name="Atanasova L."/>
            <person name="Karlsson M."/>
            <person name="Huettel B."/>
            <person name="Barry K.W."/>
            <person name="Haridas S."/>
            <person name="Chen C."/>
            <person name="Bauer D."/>
            <person name="Andreopoulos W."/>
            <person name="Pangilinan J."/>
            <person name="LaButti K."/>
            <person name="Riley R."/>
            <person name="Lipzen A."/>
            <person name="Clum A."/>
            <person name="Drula E."/>
            <person name="Henrissat B."/>
            <person name="Kohler A."/>
            <person name="Grigoriev I.V."/>
            <person name="Martin F.M."/>
            <person name="Hacquard S."/>
        </authorList>
    </citation>
    <scope>NUCLEOTIDE SEQUENCE</scope>
    <source>
        <strain evidence="10">MPI-SDFR-AT-0120</strain>
    </source>
</reference>
<keyword evidence="4" id="KW-0805">Transcription regulation</keyword>
<accession>A0A8K0QYW8</accession>
<dbReference type="Proteomes" id="UP000813461">
    <property type="component" value="Unassembled WGS sequence"/>
</dbReference>
<feature type="domain" description="CXC" evidence="9">
    <location>
        <begin position="476"/>
        <end position="589"/>
    </location>
</feature>
<comment type="catalytic activity">
    <reaction evidence="6">
        <text>L-lysyl(27)-[histone H3] + 3 S-adenosyl-L-methionine = N(6),N(6),N(6)-trimethyl-L-lysyl(27)-[histone H3] + 3 S-adenosyl-L-homocysteine + 3 H(+)</text>
        <dbReference type="Rhea" id="RHEA:60292"/>
        <dbReference type="Rhea" id="RHEA-COMP:15535"/>
        <dbReference type="Rhea" id="RHEA-COMP:15548"/>
        <dbReference type="ChEBI" id="CHEBI:15378"/>
        <dbReference type="ChEBI" id="CHEBI:29969"/>
        <dbReference type="ChEBI" id="CHEBI:57856"/>
        <dbReference type="ChEBI" id="CHEBI:59789"/>
        <dbReference type="ChEBI" id="CHEBI:61961"/>
        <dbReference type="EC" id="2.1.1.356"/>
    </reaction>
</comment>
<dbReference type="SUPFAM" id="SSF82199">
    <property type="entry name" value="SET domain"/>
    <property type="match status" value="1"/>
</dbReference>
<evidence type="ECO:0000256" key="4">
    <source>
        <dbReference type="ARBA" id="ARBA00023015"/>
    </source>
</evidence>
<feature type="domain" description="SET" evidence="8">
    <location>
        <begin position="604"/>
        <end position="721"/>
    </location>
</feature>
<dbReference type="InterPro" id="IPR001214">
    <property type="entry name" value="SET_dom"/>
</dbReference>
<dbReference type="EMBL" id="JAGMVJ010000017">
    <property type="protein sequence ID" value="KAH7078482.1"/>
    <property type="molecule type" value="Genomic_DNA"/>
</dbReference>
<dbReference type="GO" id="GO:0005634">
    <property type="term" value="C:nucleus"/>
    <property type="evidence" value="ECO:0007669"/>
    <property type="project" value="TreeGrafter"/>
</dbReference>